<dbReference type="EMBL" id="JACHGZ010000033">
    <property type="protein sequence ID" value="MBB5149963.1"/>
    <property type="molecule type" value="Genomic_DNA"/>
</dbReference>
<keyword evidence="2 3" id="KW-0472">Membrane</keyword>
<dbReference type="RefSeq" id="WP_168412316.1">
    <property type="nucleotide sequence ID" value="NZ_JAAXPW010000014.1"/>
</dbReference>
<organism evidence="4 5">
    <name type="scientific">Ureibacillus thermosphaericus</name>
    <dbReference type="NCBI Taxonomy" id="51173"/>
    <lineage>
        <taxon>Bacteria</taxon>
        <taxon>Bacillati</taxon>
        <taxon>Bacillota</taxon>
        <taxon>Bacilli</taxon>
        <taxon>Bacillales</taxon>
        <taxon>Caryophanaceae</taxon>
        <taxon>Ureibacillus</taxon>
    </lineage>
</organism>
<evidence type="ECO:0000256" key="2">
    <source>
        <dbReference type="ARBA" id="ARBA00023136"/>
    </source>
</evidence>
<dbReference type="GO" id="GO:0016020">
    <property type="term" value="C:membrane"/>
    <property type="evidence" value="ECO:0007669"/>
    <property type="project" value="InterPro"/>
</dbReference>
<dbReference type="Pfam" id="PF03323">
    <property type="entry name" value="GerA"/>
    <property type="match status" value="1"/>
</dbReference>
<proteinExistence type="inferred from homology"/>
<keyword evidence="5" id="KW-1185">Reference proteome</keyword>
<comment type="caution">
    <text evidence="4">The sequence shown here is derived from an EMBL/GenBank/DDBJ whole genome shotgun (WGS) entry which is preliminary data.</text>
</comment>
<evidence type="ECO:0000313" key="4">
    <source>
        <dbReference type="EMBL" id="MBB5149963.1"/>
    </source>
</evidence>
<feature type="transmembrane region" description="Helical" evidence="3">
    <location>
        <begin position="440"/>
        <end position="465"/>
    </location>
</feature>
<evidence type="ECO:0000313" key="5">
    <source>
        <dbReference type="Proteomes" id="UP000557217"/>
    </source>
</evidence>
<evidence type="ECO:0000256" key="1">
    <source>
        <dbReference type="ARBA" id="ARBA00005278"/>
    </source>
</evidence>
<keyword evidence="3" id="KW-1133">Transmembrane helix</keyword>
<dbReference type="PANTHER" id="PTHR22550">
    <property type="entry name" value="SPORE GERMINATION PROTEIN"/>
    <property type="match status" value="1"/>
</dbReference>
<protein>
    <submittedName>
        <fullName evidence="4">F0F1-type ATP synthase membrane subunit c/vacuolar-type H+-ATPase subunit K</fullName>
    </submittedName>
</protein>
<dbReference type="AlphaFoldDB" id="A0A840PVK5"/>
<evidence type="ECO:0000256" key="3">
    <source>
        <dbReference type="SAM" id="Phobius"/>
    </source>
</evidence>
<comment type="similarity">
    <text evidence="1">Belongs to the GerABKA family.</text>
</comment>
<reference evidence="4 5" key="1">
    <citation type="submission" date="2020-08" db="EMBL/GenBank/DDBJ databases">
        <title>Genomic Encyclopedia of Type Strains, Phase IV (KMG-IV): sequencing the most valuable type-strain genomes for metagenomic binning, comparative biology and taxonomic classification.</title>
        <authorList>
            <person name="Goeker M."/>
        </authorList>
    </citation>
    <scope>NUCLEOTIDE SEQUENCE [LARGE SCALE GENOMIC DNA]</scope>
    <source>
        <strain evidence="4 5">DSM 10633</strain>
    </source>
</reference>
<sequence length="534" mass="60466">MSPYFKKSNHYVDRTPIFPESHIVNKYKDKQITNRLEENVQIFKEIFQKDMDFSVRTFKLFHETQSTIIYLNSLANKDIINNDVIKPLQDHEMDEEKNIILPQYIIENILFFNDVKAIKDIPKIISAIVQGKAIVFIDGIQEALEIDAIEKEKRSIEEPDTERVVRGPRDGFIEQLPINVALLRYRLPIPEFRVEETEVGTRTKTKLAVCYIEDVVNPTLVTEVKKRIDAIKIDGVLDSGYVEQFLEDNPTSPFPQLINTERPNKVVGNLLEGRIAVLMDGSPSALIAPATFNQFYHTTEDYNEHWIISSFVRFFRIIALVFSLTFSSLYVTVISFHPELIPAKYVVAATSGRHSIPFPIVIEVFLMELAMEVLREASVRMPQQVGGALSIVGVLVVGQAAVQAGFVSPITVVIIGMSTIGSFAVPSYNAANTFRMLRFLLIILAGTLGLLGLAAGLMIVVNHMLSLRSFGVPYMDPYAPLNLKALKDSIIRAPFHKLKRRPSNIHPKNPVRVGVTEKDYTNYNFLDEEEREKL</sequence>
<dbReference type="PANTHER" id="PTHR22550:SF5">
    <property type="entry name" value="LEUCINE ZIPPER PROTEIN 4"/>
    <property type="match status" value="1"/>
</dbReference>
<name>A0A840PVK5_URETH</name>
<dbReference type="InterPro" id="IPR004995">
    <property type="entry name" value="Spore_Ger"/>
</dbReference>
<dbReference type="InterPro" id="IPR050768">
    <property type="entry name" value="UPF0353/GerABKA_families"/>
</dbReference>
<feature type="transmembrane region" description="Helical" evidence="3">
    <location>
        <begin position="410"/>
        <end position="428"/>
    </location>
</feature>
<dbReference type="GO" id="GO:0009847">
    <property type="term" value="P:spore germination"/>
    <property type="evidence" value="ECO:0007669"/>
    <property type="project" value="InterPro"/>
</dbReference>
<dbReference type="Proteomes" id="UP000557217">
    <property type="component" value="Unassembled WGS sequence"/>
</dbReference>
<accession>A0A840PVK5</accession>
<dbReference type="PIRSF" id="PIRSF005690">
    <property type="entry name" value="GerBA"/>
    <property type="match status" value="1"/>
</dbReference>
<gene>
    <name evidence="4" type="ORF">HNR36_002362</name>
</gene>
<keyword evidence="3" id="KW-0812">Transmembrane</keyword>
<feature type="transmembrane region" description="Helical" evidence="3">
    <location>
        <begin position="314"/>
        <end position="336"/>
    </location>
</feature>